<protein>
    <recommendedName>
        <fullName evidence="4">HAT C-terminal dimerisation domain-containing protein</fullName>
    </recommendedName>
</protein>
<feature type="compositionally biased region" description="Polar residues" evidence="1">
    <location>
        <begin position="1"/>
        <end position="12"/>
    </location>
</feature>
<reference evidence="2" key="1">
    <citation type="submission" date="2021-03" db="EMBL/GenBank/DDBJ databases">
        <title>Chromosome level genome of the anhydrobiotic midge Polypedilum vanderplanki.</title>
        <authorList>
            <person name="Yoshida Y."/>
            <person name="Kikawada T."/>
            <person name="Gusev O."/>
        </authorList>
    </citation>
    <scope>NUCLEOTIDE SEQUENCE</scope>
    <source>
        <strain evidence="2">NIAS01</strain>
        <tissue evidence="2">Whole body or cell culture</tissue>
    </source>
</reference>
<name>A0A9J6BW48_POLVA</name>
<dbReference type="OrthoDB" id="8053861at2759"/>
<feature type="compositionally biased region" description="Low complexity" evidence="1">
    <location>
        <begin position="13"/>
        <end position="27"/>
    </location>
</feature>
<keyword evidence="3" id="KW-1185">Reference proteome</keyword>
<gene>
    <name evidence="2" type="ORF">PVAND_003929</name>
</gene>
<dbReference type="Proteomes" id="UP001107558">
    <property type="component" value="Chromosome 3"/>
</dbReference>
<sequence>MYSSIETPLSFEQQQQQQQKHHQQQNINNKHQQYQYHLIDAFNSQHTTASAVSTFLSSSSPSIPSILAQSLSAAKSSECVKSIITPSDGTHEMQQHPSTLFNNNINNDRNKFSYGAYTHNNNNDVKYSKSFNYRTTMVNDKIKLRGPYLQYKLSERDNNGNYQKLDHFSESILDNGVKTNDKVHHYGSTNNILDCKTILPRAKILSNSILDASGVDYNLRTQTIGRYNPSKPTANIIATNDYIHRLKTQRDSGSDENAPFVPNDRKQQQIGYNSHTLPSMRRAHKISQKQQKNHQQQPLYAPSYITLDSALNFEFFNHLTPTQGWALLCQSIQALQDLFLSEPPSINHIMPVITPNNFMLTSRGRVVYGLLSIDKYDECVNEYISDEFHQFISGRKMNYNESDIEKMWIFSLGRSLMKTLPRTTTVASIKSMQSVQNQCAIVLQATIYKMCSFNVNERASLMFLLNVKVISYAGKLATRLFDNVDDDKEEVIAEMEAVSSEQMTLECELDLILQKDTVNVSKIDNKFKWLKQEFTLFKNTGERTENLKKLHKAILCIKPTSTDVERVFSISNNFCTKIRSRLSE</sequence>
<evidence type="ECO:0008006" key="4">
    <source>
        <dbReference type="Google" id="ProtNLM"/>
    </source>
</evidence>
<accession>A0A9J6BW48</accession>
<dbReference type="EMBL" id="JADBJN010000003">
    <property type="protein sequence ID" value="KAG5673928.1"/>
    <property type="molecule type" value="Genomic_DNA"/>
</dbReference>
<organism evidence="2 3">
    <name type="scientific">Polypedilum vanderplanki</name>
    <name type="common">Sleeping chironomid midge</name>
    <dbReference type="NCBI Taxonomy" id="319348"/>
    <lineage>
        <taxon>Eukaryota</taxon>
        <taxon>Metazoa</taxon>
        <taxon>Ecdysozoa</taxon>
        <taxon>Arthropoda</taxon>
        <taxon>Hexapoda</taxon>
        <taxon>Insecta</taxon>
        <taxon>Pterygota</taxon>
        <taxon>Neoptera</taxon>
        <taxon>Endopterygota</taxon>
        <taxon>Diptera</taxon>
        <taxon>Nematocera</taxon>
        <taxon>Chironomoidea</taxon>
        <taxon>Chironomidae</taxon>
        <taxon>Chironominae</taxon>
        <taxon>Polypedilum</taxon>
        <taxon>Polypedilum</taxon>
    </lineage>
</organism>
<evidence type="ECO:0000313" key="3">
    <source>
        <dbReference type="Proteomes" id="UP001107558"/>
    </source>
</evidence>
<feature type="region of interest" description="Disordered" evidence="1">
    <location>
        <begin position="1"/>
        <end position="27"/>
    </location>
</feature>
<comment type="caution">
    <text evidence="2">The sequence shown here is derived from an EMBL/GenBank/DDBJ whole genome shotgun (WGS) entry which is preliminary data.</text>
</comment>
<evidence type="ECO:0000313" key="2">
    <source>
        <dbReference type="EMBL" id="KAG5673928.1"/>
    </source>
</evidence>
<proteinExistence type="predicted"/>
<dbReference type="AlphaFoldDB" id="A0A9J6BW48"/>
<evidence type="ECO:0000256" key="1">
    <source>
        <dbReference type="SAM" id="MobiDB-lite"/>
    </source>
</evidence>